<dbReference type="PANTHER" id="PTHR22916:SF67">
    <property type="entry name" value="COLANIC ACID BIOSYNTHESIS GLYCOSYL TRANSFERASE WCAE-RELATED"/>
    <property type="match status" value="1"/>
</dbReference>
<dbReference type="Gene3D" id="3.90.550.10">
    <property type="entry name" value="Spore Coat Polysaccharide Biosynthesis Protein SpsA, Chain A"/>
    <property type="match status" value="1"/>
</dbReference>
<dbReference type="InterPro" id="IPR001173">
    <property type="entry name" value="Glyco_trans_2-like"/>
</dbReference>
<protein>
    <submittedName>
        <fullName evidence="2">Glycosyltransferase</fullName>
    </submittedName>
</protein>
<organism evidence="2 3">
    <name type="scientific">Spirosoma profusum</name>
    <dbReference type="NCBI Taxonomy" id="2771354"/>
    <lineage>
        <taxon>Bacteria</taxon>
        <taxon>Pseudomonadati</taxon>
        <taxon>Bacteroidota</taxon>
        <taxon>Cytophagia</taxon>
        <taxon>Cytophagales</taxon>
        <taxon>Cytophagaceae</taxon>
        <taxon>Spirosoma</taxon>
    </lineage>
</organism>
<dbReference type="InterPro" id="IPR029044">
    <property type="entry name" value="Nucleotide-diphossugar_trans"/>
</dbReference>
<dbReference type="AlphaFoldDB" id="A0A926XUK1"/>
<sequence length="267" mass="30914">MPKLSIITINYNNAEGLKKTIDSVVNQSSPDFEYIVIDGGSTDGSDEIIRTYQDKLAYWISEPDRGIYHAMNKGIRQANGEFCQFLNSGDYLVSPDVTEQMLRGLPNCSIAYGNEVRQINGKRLVERGYSGRQITLMDMYRSTISHSSAYIKRSLFEQYGLYDESLKIVSDWKFYLITVGIHNEKVIYRDVDVAFFDLTGISNSNKELDKKERIEVLNTTLSHSILPNYQEFNLDGIIIRRLKRNRLAWFMILNTYRLLFRLDKLRA</sequence>
<dbReference type="GO" id="GO:0016758">
    <property type="term" value="F:hexosyltransferase activity"/>
    <property type="evidence" value="ECO:0007669"/>
    <property type="project" value="UniProtKB-ARBA"/>
</dbReference>
<gene>
    <name evidence="2" type="ORF">IC229_08575</name>
</gene>
<feature type="domain" description="Glycosyltransferase 2-like" evidence="1">
    <location>
        <begin position="5"/>
        <end position="114"/>
    </location>
</feature>
<dbReference type="SUPFAM" id="SSF53448">
    <property type="entry name" value="Nucleotide-diphospho-sugar transferases"/>
    <property type="match status" value="1"/>
</dbReference>
<dbReference type="CDD" id="cd06433">
    <property type="entry name" value="GT_2_WfgS_like"/>
    <property type="match status" value="1"/>
</dbReference>
<evidence type="ECO:0000259" key="1">
    <source>
        <dbReference type="Pfam" id="PF00535"/>
    </source>
</evidence>
<dbReference type="PANTHER" id="PTHR22916">
    <property type="entry name" value="GLYCOSYLTRANSFERASE"/>
    <property type="match status" value="1"/>
</dbReference>
<name>A0A926XUK1_9BACT</name>
<evidence type="ECO:0000313" key="3">
    <source>
        <dbReference type="Proteomes" id="UP000598820"/>
    </source>
</evidence>
<keyword evidence="3" id="KW-1185">Reference proteome</keyword>
<proteinExistence type="predicted"/>
<comment type="caution">
    <text evidence="2">The sequence shown here is derived from an EMBL/GenBank/DDBJ whole genome shotgun (WGS) entry which is preliminary data.</text>
</comment>
<dbReference type="EMBL" id="JACWZY010000005">
    <property type="protein sequence ID" value="MBD2700688.1"/>
    <property type="molecule type" value="Genomic_DNA"/>
</dbReference>
<accession>A0A926XUK1</accession>
<evidence type="ECO:0000313" key="2">
    <source>
        <dbReference type="EMBL" id="MBD2700688.1"/>
    </source>
</evidence>
<reference evidence="2" key="1">
    <citation type="submission" date="2020-09" db="EMBL/GenBank/DDBJ databases">
        <authorList>
            <person name="Kim M.K."/>
        </authorList>
    </citation>
    <scope>NUCLEOTIDE SEQUENCE</scope>
    <source>
        <strain evidence="2">BT702</strain>
    </source>
</reference>
<dbReference type="RefSeq" id="WP_190886543.1">
    <property type="nucleotide sequence ID" value="NZ_JACWZY010000005.1"/>
</dbReference>
<dbReference type="Proteomes" id="UP000598820">
    <property type="component" value="Unassembled WGS sequence"/>
</dbReference>
<dbReference type="Pfam" id="PF00535">
    <property type="entry name" value="Glycos_transf_2"/>
    <property type="match status" value="1"/>
</dbReference>